<organism evidence="2 3">
    <name type="scientific">Enhydrobacter aerosaccus</name>
    <dbReference type="NCBI Taxonomy" id="225324"/>
    <lineage>
        <taxon>Bacteria</taxon>
        <taxon>Pseudomonadati</taxon>
        <taxon>Pseudomonadota</taxon>
        <taxon>Alphaproteobacteria</taxon>
        <taxon>Hyphomicrobiales</taxon>
        <taxon>Enhydrobacter</taxon>
    </lineage>
</organism>
<feature type="chain" id="PRO_5012639929" evidence="1">
    <location>
        <begin position="22"/>
        <end position="123"/>
    </location>
</feature>
<sequence length="123" mass="13387">MIRLLPLLLGVLGVTAGIACAQSRAHMEACTQWKKESSTIGTRNDCDRPISIKFMAYDGSHRIEADVPAGGWFDTGVPDGTIEGFIFTVCPVGNEPSVRFSLENQKTISDSLYNCLPRDRPGV</sequence>
<dbReference type="OrthoDB" id="9882793at2"/>
<reference evidence="3" key="1">
    <citation type="submission" date="2017-02" db="EMBL/GenBank/DDBJ databases">
        <authorList>
            <person name="Varghese N."/>
            <person name="Submissions S."/>
        </authorList>
    </citation>
    <scope>NUCLEOTIDE SEQUENCE [LARGE SCALE GENOMIC DNA]</scope>
    <source>
        <strain evidence="3">ATCC 27094</strain>
    </source>
</reference>
<keyword evidence="3" id="KW-1185">Reference proteome</keyword>
<dbReference type="PROSITE" id="PS51257">
    <property type="entry name" value="PROKAR_LIPOPROTEIN"/>
    <property type="match status" value="1"/>
</dbReference>
<feature type="signal peptide" evidence="1">
    <location>
        <begin position="1"/>
        <end position="21"/>
    </location>
</feature>
<dbReference type="AlphaFoldDB" id="A0A1T4S1F9"/>
<name>A0A1T4S1F9_9HYPH</name>
<protein>
    <submittedName>
        <fullName evidence="2">Uncharacterized protein</fullName>
    </submittedName>
</protein>
<dbReference type="STRING" id="225324.SAMN02745126_04252"/>
<evidence type="ECO:0000313" key="3">
    <source>
        <dbReference type="Proteomes" id="UP000190092"/>
    </source>
</evidence>
<dbReference type="RefSeq" id="WP_139374002.1">
    <property type="nucleotide sequence ID" value="NZ_FUWJ01000006.1"/>
</dbReference>
<evidence type="ECO:0000313" key="2">
    <source>
        <dbReference type="EMBL" id="SKA21768.1"/>
    </source>
</evidence>
<accession>A0A1T4S1F9</accession>
<dbReference type="EMBL" id="FUWJ01000006">
    <property type="protein sequence ID" value="SKA21768.1"/>
    <property type="molecule type" value="Genomic_DNA"/>
</dbReference>
<proteinExistence type="predicted"/>
<gene>
    <name evidence="2" type="ORF">SAMN02745126_04252</name>
</gene>
<keyword evidence="1" id="KW-0732">Signal</keyword>
<dbReference type="Proteomes" id="UP000190092">
    <property type="component" value="Unassembled WGS sequence"/>
</dbReference>
<evidence type="ECO:0000256" key="1">
    <source>
        <dbReference type="SAM" id="SignalP"/>
    </source>
</evidence>